<comment type="caution">
    <text evidence="1">The sequence shown here is derived from an EMBL/GenBank/DDBJ whole genome shotgun (WGS) entry which is preliminary data.</text>
</comment>
<dbReference type="AlphaFoldDB" id="A0A7J6MCA3"/>
<evidence type="ECO:0000313" key="2">
    <source>
        <dbReference type="Proteomes" id="UP000570595"/>
    </source>
</evidence>
<sequence length="65" mass="7466">MLFARFGPRTATRAFSSYKSAHQETPLTYYRATQHATSSINHRLAYVNAVFVIWVCDSLNAILDW</sequence>
<organism evidence="1 2">
    <name type="scientific">Perkinsus olseni</name>
    <name type="common">Perkinsus atlanticus</name>
    <dbReference type="NCBI Taxonomy" id="32597"/>
    <lineage>
        <taxon>Eukaryota</taxon>
        <taxon>Sar</taxon>
        <taxon>Alveolata</taxon>
        <taxon>Perkinsozoa</taxon>
        <taxon>Perkinsea</taxon>
        <taxon>Perkinsida</taxon>
        <taxon>Perkinsidae</taxon>
        <taxon>Perkinsus</taxon>
    </lineage>
</organism>
<accession>A0A7J6MCA3</accession>
<protein>
    <submittedName>
        <fullName evidence="1">Uncharacterized protein</fullName>
    </submittedName>
</protein>
<dbReference type="OrthoDB" id="444868at2759"/>
<evidence type="ECO:0000313" key="1">
    <source>
        <dbReference type="EMBL" id="KAF4669016.1"/>
    </source>
</evidence>
<dbReference type="Proteomes" id="UP000570595">
    <property type="component" value="Unassembled WGS sequence"/>
</dbReference>
<proteinExistence type="predicted"/>
<reference evidence="1 2" key="1">
    <citation type="submission" date="2020-04" db="EMBL/GenBank/DDBJ databases">
        <title>Perkinsus olseni comparative genomics.</title>
        <authorList>
            <person name="Bogema D.R."/>
        </authorList>
    </citation>
    <scope>NUCLEOTIDE SEQUENCE [LARGE SCALE GENOMIC DNA]</scope>
    <source>
        <strain evidence="1">ATCC PRA-179</strain>
    </source>
</reference>
<dbReference type="EMBL" id="JABAHT010000029">
    <property type="protein sequence ID" value="KAF4669016.1"/>
    <property type="molecule type" value="Genomic_DNA"/>
</dbReference>
<name>A0A7J6MCA3_PEROL</name>
<gene>
    <name evidence="1" type="ORF">FOZ61_005151</name>
</gene>